<evidence type="ECO:0000256" key="3">
    <source>
        <dbReference type="ARBA" id="ARBA00022475"/>
    </source>
</evidence>
<dbReference type="Pfam" id="PF07690">
    <property type="entry name" value="MFS_1"/>
    <property type="match status" value="1"/>
</dbReference>
<dbReference type="AlphaFoldDB" id="A0A1M7YGS4"/>
<gene>
    <name evidence="9" type="ORF">SAMN02745220_04235</name>
</gene>
<feature type="transmembrane region" description="Helical" evidence="7">
    <location>
        <begin position="167"/>
        <end position="186"/>
    </location>
</feature>
<evidence type="ECO:0000256" key="2">
    <source>
        <dbReference type="ARBA" id="ARBA00022448"/>
    </source>
</evidence>
<dbReference type="PANTHER" id="PTHR23517">
    <property type="entry name" value="RESISTANCE PROTEIN MDTM, PUTATIVE-RELATED-RELATED"/>
    <property type="match status" value="1"/>
</dbReference>
<dbReference type="Gene3D" id="1.20.1250.20">
    <property type="entry name" value="MFS general substrate transporter like domains"/>
    <property type="match status" value="2"/>
</dbReference>
<name>A0A1M7YGS4_9BACT</name>
<dbReference type="PRINTS" id="PR01035">
    <property type="entry name" value="TCRTETA"/>
</dbReference>
<accession>A0A1M7YGS4</accession>
<feature type="transmembrane region" description="Helical" evidence="7">
    <location>
        <begin position="372"/>
        <end position="391"/>
    </location>
</feature>
<dbReference type="OrthoDB" id="5412090at2"/>
<feature type="transmembrane region" description="Helical" evidence="7">
    <location>
        <begin position="80"/>
        <end position="102"/>
    </location>
</feature>
<dbReference type="RefSeq" id="WP_084554308.1">
    <property type="nucleotide sequence ID" value="NZ_FRFE01000029.1"/>
</dbReference>
<dbReference type="InterPro" id="IPR001958">
    <property type="entry name" value="Tet-R_TetA/multi-R_MdtG-like"/>
</dbReference>
<evidence type="ECO:0000259" key="8">
    <source>
        <dbReference type="PROSITE" id="PS50850"/>
    </source>
</evidence>
<dbReference type="InterPro" id="IPR020846">
    <property type="entry name" value="MFS_dom"/>
</dbReference>
<keyword evidence="4 7" id="KW-0812">Transmembrane</keyword>
<dbReference type="CDD" id="cd17325">
    <property type="entry name" value="MFS_MdtG_SLC18_like"/>
    <property type="match status" value="1"/>
</dbReference>
<feature type="transmembrane region" description="Helical" evidence="7">
    <location>
        <begin position="305"/>
        <end position="325"/>
    </location>
</feature>
<feature type="transmembrane region" description="Helical" evidence="7">
    <location>
        <begin position="40"/>
        <end position="59"/>
    </location>
</feature>
<evidence type="ECO:0000256" key="6">
    <source>
        <dbReference type="ARBA" id="ARBA00023136"/>
    </source>
</evidence>
<dbReference type="InterPro" id="IPR050171">
    <property type="entry name" value="MFS_Transporters"/>
</dbReference>
<dbReference type="GO" id="GO:0005886">
    <property type="term" value="C:plasma membrane"/>
    <property type="evidence" value="ECO:0007669"/>
    <property type="project" value="UniProtKB-SubCell"/>
</dbReference>
<feature type="transmembrane region" description="Helical" evidence="7">
    <location>
        <begin position="12"/>
        <end position="34"/>
    </location>
</feature>
<keyword evidence="3" id="KW-1003">Cell membrane</keyword>
<keyword evidence="6 7" id="KW-0472">Membrane</keyword>
<feature type="transmembrane region" description="Helical" evidence="7">
    <location>
        <begin position="249"/>
        <end position="269"/>
    </location>
</feature>
<evidence type="ECO:0000256" key="5">
    <source>
        <dbReference type="ARBA" id="ARBA00022989"/>
    </source>
</evidence>
<dbReference type="InterPro" id="IPR011701">
    <property type="entry name" value="MFS"/>
</dbReference>
<feature type="transmembrane region" description="Helical" evidence="7">
    <location>
        <begin position="133"/>
        <end position="155"/>
    </location>
</feature>
<organism evidence="9 10">
    <name type="scientific">Desulfopila aestuarii DSM 18488</name>
    <dbReference type="NCBI Taxonomy" id="1121416"/>
    <lineage>
        <taxon>Bacteria</taxon>
        <taxon>Pseudomonadati</taxon>
        <taxon>Thermodesulfobacteriota</taxon>
        <taxon>Desulfobulbia</taxon>
        <taxon>Desulfobulbales</taxon>
        <taxon>Desulfocapsaceae</taxon>
        <taxon>Desulfopila</taxon>
    </lineage>
</organism>
<proteinExistence type="predicted"/>
<evidence type="ECO:0000313" key="9">
    <source>
        <dbReference type="EMBL" id="SHO51820.1"/>
    </source>
</evidence>
<dbReference type="Proteomes" id="UP000184603">
    <property type="component" value="Unassembled WGS sequence"/>
</dbReference>
<dbReference type="STRING" id="1121416.SAMN02745220_04235"/>
<sequence>MKSCNNRMFFQGLFVMNFALTLGFGIVETFFTVFLRGFGARGLTIGIAISCYAAAKILFGPVMGTLADRLGQKTSILLSLLLLATTSLLYLFITNLTCIIILRMLQGIGFAMYRPAVVALIGDLVGTKQRSTVLGTFDISFYTAIGTAPLFGGIIKDLWGFDGIFPSLSSLCLLALFAFLFAVHSLPQETGELFRKPGRKPVQTTRNPSVRYSSNRVFSGLLIYIFGRSCGIIVFVSFLPVLLISQLHLSGTETGIVLASTTIITAMMLRPMGKLADCVPRKALVVAGGAAVSLLYLFIPSVNSFAEVCLLGIGIGVFSGVAQPASSAMLFEESVQLGTGFALGIFNTTLNLGFVCGSLAGSLLQGFSGISSAFYGAGIIGILAVVLFSILSKSEPVQESVEFARPIPGLHRVGPDFLKRLYSPGSK</sequence>
<dbReference type="GO" id="GO:0022857">
    <property type="term" value="F:transmembrane transporter activity"/>
    <property type="evidence" value="ECO:0007669"/>
    <property type="project" value="InterPro"/>
</dbReference>
<dbReference type="EMBL" id="FRFE01000029">
    <property type="protein sequence ID" value="SHO51820.1"/>
    <property type="molecule type" value="Genomic_DNA"/>
</dbReference>
<dbReference type="InterPro" id="IPR036259">
    <property type="entry name" value="MFS_trans_sf"/>
</dbReference>
<evidence type="ECO:0000256" key="4">
    <source>
        <dbReference type="ARBA" id="ARBA00022692"/>
    </source>
</evidence>
<dbReference type="PROSITE" id="PS50850">
    <property type="entry name" value="MFS"/>
    <property type="match status" value="1"/>
</dbReference>
<keyword evidence="10" id="KW-1185">Reference proteome</keyword>
<comment type="subcellular location">
    <subcellularLocation>
        <location evidence="1">Cell membrane</location>
        <topology evidence="1">Multi-pass membrane protein</topology>
    </subcellularLocation>
</comment>
<evidence type="ECO:0000256" key="1">
    <source>
        <dbReference type="ARBA" id="ARBA00004651"/>
    </source>
</evidence>
<feature type="transmembrane region" description="Helical" evidence="7">
    <location>
        <begin position="281"/>
        <end position="299"/>
    </location>
</feature>
<feature type="transmembrane region" description="Helical" evidence="7">
    <location>
        <begin position="221"/>
        <end position="243"/>
    </location>
</feature>
<evidence type="ECO:0000313" key="10">
    <source>
        <dbReference type="Proteomes" id="UP000184603"/>
    </source>
</evidence>
<protein>
    <submittedName>
        <fullName evidence="9">Predicted arabinose efflux permease, MFS family</fullName>
    </submittedName>
</protein>
<feature type="transmembrane region" description="Helical" evidence="7">
    <location>
        <begin position="337"/>
        <end position="360"/>
    </location>
</feature>
<dbReference type="SUPFAM" id="SSF103473">
    <property type="entry name" value="MFS general substrate transporter"/>
    <property type="match status" value="1"/>
</dbReference>
<reference evidence="9 10" key="1">
    <citation type="submission" date="2016-12" db="EMBL/GenBank/DDBJ databases">
        <authorList>
            <person name="Song W.-J."/>
            <person name="Kurnit D.M."/>
        </authorList>
    </citation>
    <scope>NUCLEOTIDE SEQUENCE [LARGE SCALE GENOMIC DNA]</scope>
    <source>
        <strain evidence="9 10">DSM 18488</strain>
    </source>
</reference>
<keyword evidence="2" id="KW-0813">Transport</keyword>
<feature type="domain" description="Major facilitator superfamily (MFS) profile" evidence="8">
    <location>
        <begin position="9"/>
        <end position="396"/>
    </location>
</feature>
<keyword evidence="5 7" id="KW-1133">Transmembrane helix</keyword>
<evidence type="ECO:0000256" key="7">
    <source>
        <dbReference type="SAM" id="Phobius"/>
    </source>
</evidence>